<dbReference type="AlphaFoldDB" id="A0A4Y2AHE5"/>
<comment type="caution">
    <text evidence="1">The sequence shown here is derived from an EMBL/GenBank/DDBJ whole genome shotgun (WGS) entry which is preliminary data.</text>
</comment>
<sequence length="114" mass="13153">MTPKRIVSHYKTFITHQRESVALIYLTLSNPHAWLKALFPRRLDCTWRVVPTAIYKPLMSEHLFTSHRIVQTIQSTNESLRSKAAKYDKLQTRLAKPHVVGSRTCNPPIPMSSL</sequence>
<accession>A0A4Y2AHE5</accession>
<name>A0A4Y2AHE5_ARAVE</name>
<keyword evidence="2" id="KW-1185">Reference proteome</keyword>
<protein>
    <submittedName>
        <fullName evidence="1">Uncharacterized protein</fullName>
    </submittedName>
</protein>
<dbReference type="Proteomes" id="UP000499080">
    <property type="component" value="Unassembled WGS sequence"/>
</dbReference>
<evidence type="ECO:0000313" key="2">
    <source>
        <dbReference type="Proteomes" id="UP000499080"/>
    </source>
</evidence>
<evidence type="ECO:0000313" key="1">
    <source>
        <dbReference type="EMBL" id="GBL78656.1"/>
    </source>
</evidence>
<gene>
    <name evidence="1" type="ORF">AVEN_65230_1</name>
</gene>
<reference evidence="1 2" key="1">
    <citation type="journal article" date="2019" name="Sci. Rep.">
        <title>Orb-weaving spider Araneus ventricosus genome elucidates the spidroin gene catalogue.</title>
        <authorList>
            <person name="Kono N."/>
            <person name="Nakamura H."/>
            <person name="Ohtoshi R."/>
            <person name="Moran D.A.P."/>
            <person name="Shinohara A."/>
            <person name="Yoshida Y."/>
            <person name="Fujiwara M."/>
            <person name="Mori M."/>
            <person name="Tomita M."/>
            <person name="Arakawa K."/>
        </authorList>
    </citation>
    <scope>NUCLEOTIDE SEQUENCE [LARGE SCALE GENOMIC DNA]</scope>
</reference>
<dbReference type="EMBL" id="BGPR01000016">
    <property type="protein sequence ID" value="GBL78656.1"/>
    <property type="molecule type" value="Genomic_DNA"/>
</dbReference>
<proteinExistence type="predicted"/>
<organism evidence="1 2">
    <name type="scientific">Araneus ventricosus</name>
    <name type="common">Orbweaver spider</name>
    <name type="synonym">Epeira ventricosa</name>
    <dbReference type="NCBI Taxonomy" id="182803"/>
    <lineage>
        <taxon>Eukaryota</taxon>
        <taxon>Metazoa</taxon>
        <taxon>Ecdysozoa</taxon>
        <taxon>Arthropoda</taxon>
        <taxon>Chelicerata</taxon>
        <taxon>Arachnida</taxon>
        <taxon>Araneae</taxon>
        <taxon>Araneomorphae</taxon>
        <taxon>Entelegynae</taxon>
        <taxon>Araneoidea</taxon>
        <taxon>Araneidae</taxon>
        <taxon>Araneus</taxon>
    </lineage>
</organism>